<protein>
    <submittedName>
        <fullName evidence="7">RNA polymerase sigma-70 factor</fullName>
    </submittedName>
</protein>
<dbReference type="InterPro" id="IPR013249">
    <property type="entry name" value="RNA_pol_sigma70_r4_t2"/>
</dbReference>
<proteinExistence type="inferred from homology"/>
<evidence type="ECO:0000259" key="5">
    <source>
        <dbReference type="Pfam" id="PF04542"/>
    </source>
</evidence>
<keyword evidence="4" id="KW-0804">Transcription</keyword>
<dbReference type="InterPro" id="IPR014327">
    <property type="entry name" value="RNA_pol_sigma70_bacteroid"/>
</dbReference>
<dbReference type="NCBIfam" id="TIGR02985">
    <property type="entry name" value="Sig70_bacteroi1"/>
    <property type="match status" value="1"/>
</dbReference>
<dbReference type="InterPro" id="IPR013325">
    <property type="entry name" value="RNA_pol_sigma_r2"/>
</dbReference>
<dbReference type="Gene3D" id="1.10.10.10">
    <property type="entry name" value="Winged helix-like DNA-binding domain superfamily/Winged helix DNA-binding domain"/>
    <property type="match status" value="1"/>
</dbReference>
<dbReference type="InterPro" id="IPR036388">
    <property type="entry name" value="WH-like_DNA-bd_sf"/>
</dbReference>
<evidence type="ECO:0000256" key="3">
    <source>
        <dbReference type="ARBA" id="ARBA00023082"/>
    </source>
</evidence>
<evidence type="ECO:0000256" key="4">
    <source>
        <dbReference type="ARBA" id="ARBA00023163"/>
    </source>
</evidence>
<organism evidence="7 8">
    <name type="scientific">Adhaeribacter radiodurans</name>
    <dbReference type="NCBI Taxonomy" id="2745197"/>
    <lineage>
        <taxon>Bacteria</taxon>
        <taxon>Pseudomonadati</taxon>
        <taxon>Bacteroidota</taxon>
        <taxon>Cytophagia</taxon>
        <taxon>Cytophagales</taxon>
        <taxon>Hymenobacteraceae</taxon>
        <taxon>Adhaeribacter</taxon>
    </lineage>
</organism>
<comment type="similarity">
    <text evidence="1">Belongs to the sigma-70 factor family. ECF subfamily.</text>
</comment>
<dbReference type="PANTHER" id="PTHR43133:SF46">
    <property type="entry name" value="RNA POLYMERASE SIGMA-70 FACTOR ECF SUBFAMILY"/>
    <property type="match status" value="1"/>
</dbReference>
<dbReference type="InterPro" id="IPR013324">
    <property type="entry name" value="RNA_pol_sigma_r3/r4-like"/>
</dbReference>
<keyword evidence="2" id="KW-0805">Transcription regulation</keyword>
<dbReference type="Pfam" id="PF08281">
    <property type="entry name" value="Sigma70_r4_2"/>
    <property type="match status" value="1"/>
</dbReference>
<evidence type="ECO:0000313" key="7">
    <source>
        <dbReference type="EMBL" id="QMU28249.1"/>
    </source>
</evidence>
<dbReference type="InterPro" id="IPR014284">
    <property type="entry name" value="RNA_pol_sigma-70_dom"/>
</dbReference>
<accession>A0A7L7L7B9</accession>
<gene>
    <name evidence="7" type="ORF">HUW48_09475</name>
</gene>
<evidence type="ECO:0000256" key="2">
    <source>
        <dbReference type="ARBA" id="ARBA00023015"/>
    </source>
</evidence>
<dbReference type="GO" id="GO:0003677">
    <property type="term" value="F:DNA binding"/>
    <property type="evidence" value="ECO:0007669"/>
    <property type="project" value="InterPro"/>
</dbReference>
<evidence type="ECO:0000259" key="6">
    <source>
        <dbReference type="Pfam" id="PF08281"/>
    </source>
</evidence>
<dbReference type="NCBIfam" id="TIGR02937">
    <property type="entry name" value="sigma70-ECF"/>
    <property type="match status" value="1"/>
</dbReference>
<dbReference type="GO" id="GO:0016987">
    <property type="term" value="F:sigma factor activity"/>
    <property type="evidence" value="ECO:0007669"/>
    <property type="project" value="UniProtKB-KW"/>
</dbReference>
<dbReference type="InterPro" id="IPR007627">
    <property type="entry name" value="RNA_pol_sigma70_r2"/>
</dbReference>
<dbReference type="InterPro" id="IPR039425">
    <property type="entry name" value="RNA_pol_sigma-70-like"/>
</dbReference>
<reference evidence="7 8" key="1">
    <citation type="submission" date="2020-06" db="EMBL/GenBank/DDBJ databases">
        <authorList>
            <person name="Hwang Y.J."/>
        </authorList>
    </citation>
    <scope>NUCLEOTIDE SEQUENCE [LARGE SCALE GENOMIC DNA]</scope>
    <source>
        <strain evidence="7 8">KUDC8001</strain>
    </source>
</reference>
<keyword evidence="3" id="KW-0731">Sigma factor</keyword>
<name>A0A7L7L7B9_9BACT</name>
<dbReference type="Gene3D" id="1.10.1740.10">
    <property type="match status" value="1"/>
</dbReference>
<evidence type="ECO:0000313" key="8">
    <source>
        <dbReference type="Proteomes" id="UP000514509"/>
    </source>
</evidence>
<dbReference type="GO" id="GO:0006352">
    <property type="term" value="P:DNA-templated transcription initiation"/>
    <property type="evidence" value="ECO:0007669"/>
    <property type="project" value="InterPro"/>
</dbReference>
<dbReference type="AlphaFoldDB" id="A0A7L7L7B9"/>
<dbReference type="SUPFAM" id="SSF88659">
    <property type="entry name" value="Sigma3 and sigma4 domains of RNA polymerase sigma factors"/>
    <property type="match status" value="1"/>
</dbReference>
<dbReference type="EMBL" id="CP055153">
    <property type="protein sequence ID" value="QMU28249.1"/>
    <property type="molecule type" value="Genomic_DNA"/>
</dbReference>
<sequence>MSQNCITDEELLNGLRQESASAFKQIFDLHWNKLYQIAYRKTGSKEIAEELVQEIFLNIWLKRKSITIKSSLEAYLVTSVKYSIINHYKAQIVRSRFKLTTHQLPAAANFTEEQVLTEELNSTFKKALESLSKKTRQIFEKSRFQNLSNKEIAYELQLTDKAVEFHITKSLKHLKVFLKDFVLPLFIICFSPC</sequence>
<reference evidence="7 8" key="2">
    <citation type="submission" date="2020-08" db="EMBL/GenBank/DDBJ databases">
        <title>Adhaeribacter dokdonensis sp. nov., isolated from the rhizosphere of Elymus tsukushiensis, a plant native to the Dokdo Islands, Republic of Korea.</title>
        <authorList>
            <person name="Ghim S.Y."/>
        </authorList>
    </citation>
    <scope>NUCLEOTIDE SEQUENCE [LARGE SCALE GENOMIC DNA]</scope>
    <source>
        <strain evidence="7 8">KUDC8001</strain>
    </source>
</reference>
<evidence type="ECO:0000256" key="1">
    <source>
        <dbReference type="ARBA" id="ARBA00010641"/>
    </source>
</evidence>
<feature type="domain" description="RNA polymerase sigma-70 region 2" evidence="5">
    <location>
        <begin position="28"/>
        <end position="91"/>
    </location>
</feature>
<keyword evidence="8" id="KW-1185">Reference proteome</keyword>
<dbReference type="RefSeq" id="WP_182415436.1">
    <property type="nucleotide sequence ID" value="NZ_CP055153.1"/>
</dbReference>
<dbReference type="Proteomes" id="UP000514509">
    <property type="component" value="Chromosome"/>
</dbReference>
<dbReference type="SUPFAM" id="SSF88946">
    <property type="entry name" value="Sigma2 domain of RNA polymerase sigma factors"/>
    <property type="match status" value="1"/>
</dbReference>
<feature type="domain" description="RNA polymerase sigma factor 70 region 4 type 2" evidence="6">
    <location>
        <begin position="125"/>
        <end position="174"/>
    </location>
</feature>
<dbReference type="KEGG" id="add:HUW48_09475"/>
<dbReference type="Pfam" id="PF04542">
    <property type="entry name" value="Sigma70_r2"/>
    <property type="match status" value="1"/>
</dbReference>
<dbReference type="PANTHER" id="PTHR43133">
    <property type="entry name" value="RNA POLYMERASE ECF-TYPE SIGMA FACTO"/>
    <property type="match status" value="1"/>
</dbReference>